<dbReference type="NCBIfam" id="TIGR00756">
    <property type="entry name" value="PPR"/>
    <property type="match status" value="1"/>
</dbReference>
<evidence type="ECO:0000256" key="1">
    <source>
        <dbReference type="ARBA" id="ARBA00022737"/>
    </source>
</evidence>
<protein>
    <recommendedName>
        <fullName evidence="5">Pentatricopeptide repeat-containing protein, chloroplastic</fullName>
    </recommendedName>
</protein>
<feature type="repeat" description="PPR" evidence="2">
    <location>
        <begin position="50"/>
        <end position="84"/>
    </location>
</feature>
<proteinExistence type="predicted"/>
<evidence type="ECO:0000313" key="3">
    <source>
        <dbReference type="EMBL" id="CAE6943519.1"/>
    </source>
</evidence>
<name>A0A812GYV1_9DINO</name>
<organism evidence="3 4">
    <name type="scientific">Symbiodinium natans</name>
    <dbReference type="NCBI Taxonomy" id="878477"/>
    <lineage>
        <taxon>Eukaryota</taxon>
        <taxon>Sar</taxon>
        <taxon>Alveolata</taxon>
        <taxon>Dinophyceae</taxon>
        <taxon>Suessiales</taxon>
        <taxon>Symbiodiniaceae</taxon>
        <taxon>Symbiodinium</taxon>
    </lineage>
</organism>
<dbReference type="Pfam" id="PF13041">
    <property type="entry name" value="PPR_2"/>
    <property type="match status" value="1"/>
</dbReference>
<evidence type="ECO:0008006" key="5">
    <source>
        <dbReference type="Google" id="ProtNLM"/>
    </source>
</evidence>
<evidence type="ECO:0000313" key="4">
    <source>
        <dbReference type="Proteomes" id="UP000604046"/>
    </source>
</evidence>
<dbReference type="InterPro" id="IPR011990">
    <property type="entry name" value="TPR-like_helical_dom_sf"/>
</dbReference>
<comment type="caution">
    <text evidence="3">The sequence shown here is derived from an EMBL/GenBank/DDBJ whole genome shotgun (WGS) entry which is preliminary data.</text>
</comment>
<dbReference type="PROSITE" id="PS51375">
    <property type="entry name" value="PPR"/>
    <property type="match status" value="2"/>
</dbReference>
<dbReference type="PANTHER" id="PTHR47447">
    <property type="entry name" value="OS03G0856100 PROTEIN"/>
    <property type="match status" value="1"/>
</dbReference>
<reference evidence="3" key="1">
    <citation type="submission" date="2021-02" db="EMBL/GenBank/DDBJ databases">
        <authorList>
            <person name="Dougan E. K."/>
            <person name="Rhodes N."/>
            <person name="Thang M."/>
            <person name="Chan C."/>
        </authorList>
    </citation>
    <scope>NUCLEOTIDE SEQUENCE</scope>
</reference>
<dbReference type="PANTHER" id="PTHR47447:SF17">
    <property type="entry name" value="OS12G0638900 PROTEIN"/>
    <property type="match status" value="1"/>
</dbReference>
<dbReference type="OrthoDB" id="424794at2759"/>
<accession>A0A812GYV1</accession>
<feature type="repeat" description="PPR" evidence="2">
    <location>
        <begin position="85"/>
        <end position="119"/>
    </location>
</feature>
<dbReference type="InterPro" id="IPR002885">
    <property type="entry name" value="PPR_rpt"/>
</dbReference>
<dbReference type="EMBL" id="CAJNDS010000070">
    <property type="protein sequence ID" value="CAE6943519.1"/>
    <property type="molecule type" value="Genomic_DNA"/>
</dbReference>
<keyword evidence="4" id="KW-1185">Reference proteome</keyword>
<dbReference type="Gene3D" id="1.25.40.10">
    <property type="entry name" value="Tetratricopeptide repeat domain"/>
    <property type="match status" value="1"/>
</dbReference>
<dbReference type="AlphaFoldDB" id="A0A812GYV1"/>
<evidence type="ECO:0000256" key="2">
    <source>
        <dbReference type="PROSITE-ProRule" id="PRU00708"/>
    </source>
</evidence>
<gene>
    <name evidence="3" type="ORF">SNAT2548_LOCUS1304</name>
</gene>
<keyword evidence="1" id="KW-0677">Repeat</keyword>
<dbReference type="Proteomes" id="UP000604046">
    <property type="component" value="Unassembled WGS sequence"/>
</dbReference>
<sequence length="313" mass="33083">MQILDEMCLSQIQANTVTYSSAVSALEKPAAWEAVLEILQRMERSQVQRNAFTFNAAISAFGKAERWQQAVSLLADMLAGEVEADIITCTSAIDACARGARWQRALAIAERMARQEVAPNDFTSSALLNACARGAAWDAALALLDACPQPTPSAYAAALSAAGDAGAWEAALALLRQMAGARLMATGVEFGSFLRGAPAAQREELLRTWRAAYFGPEAAWTELFGGRRDGVFGPVPEHRVDAAGPRCDPHLASAVQVLAEAEGLVAAWKPAGLSTDDALGVLAARRGRCLTRASRLDLPTSGVVVGSGWGRAQ</sequence>